<keyword evidence="5 7" id="KW-0472">Membrane</keyword>
<dbReference type="InterPro" id="IPR027022">
    <property type="entry name" value="ABC_permease_BceB-typ"/>
</dbReference>
<keyword evidence="4 7" id="KW-1133">Transmembrane helix</keyword>
<dbReference type="EMBL" id="LN853409">
    <property type="protein sequence ID" value="CRY95872.1"/>
    <property type="molecule type" value="Genomic_DNA"/>
</dbReference>
<reference evidence="9" key="2">
    <citation type="submission" date="2015-07" db="EMBL/GenBank/DDBJ databases">
        <title>Plasmids, circular viruses and viroids from rat gut.</title>
        <authorList>
            <person name="Jorgensen T.J."/>
            <person name="Hansen M.A."/>
            <person name="Xu Z."/>
            <person name="Tabak M.A."/>
            <person name="Sorensen S.J."/>
            <person name="Hansen L.H."/>
        </authorList>
    </citation>
    <scope>NUCLEOTIDE SEQUENCE</scope>
    <source>
        <strain evidence="9">RGFK0801</strain>
    </source>
</reference>
<dbReference type="PANTHER" id="PTHR46795:SF3">
    <property type="entry name" value="ABC TRANSPORTER PERMEASE"/>
    <property type="match status" value="1"/>
</dbReference>
<feature type="transmembrane region" description="Helical" evidence="7">
    <location>
        <begin position="115"/>
        <end position="142"/>
    </location>
</feature>
<dbReference type="GO" id="GO:0005886">
    <property type="term" value="C:plasma membrane"/>
    <property type="evidence" value="ECO:0007669"/>
    <property type="project" value="UniProtKB-SubCell"/>
</dbReference>
<dbReference type="InterPro" id="IPR027417">
    <property type="entry name" value="P-loop_NTPase"/>
</dbReference>
<keyword evidence="3 7" id="KW-0812">Transmembrane</keyword>
<dbReference type="SUPFAM" id="SSF52540">
    <property type="entry name" value="P-loop containing nucleoside triphosphate hydrolases"/>
    <property type="match status" value="1"/>
</dbReference>
<reference evidence="9" key="1">
    <citation type="submission" date="2015-06" db="EMBL/GenBank/DDBJ databases">
        <authorList>
            <person name="Joergensen T."/>
        </authorList>
    </citation>
    <scope>NUCLEOTIDE SEQUENCE</scope>
    <source>
        <strain evidence="9">RGFK0801</strain>
    </source>
</reference>
<name>A0A0H5QJ87_9ZZZZ</name>
<dbReference type="InterPro" id="IPR003838">
    <property type="entry name" value="ABC3_permease_C"/>
</dbReference>
<feature type="domain" description="ABC3 transporter permease C-terminal" evidence="8">
    <location>
        <begin position="63"/>
        <end position="183"/>
    </location>
</feature>
<dbReference type="AlphaFoldDB" id="A0A0H5QJ87"/>
<dbReference type="InterPro" id="IPR052536">
    <property type="entry name" value="ABC-4_Integral_Memb_Prot"/>
</dbReference>
<comment type="subcellular location">
    <subcellularLocation>
        <location evidence="1">Cell membrane</location>
        <topology evidence="1">Multi-pass membrane protein</topology>
    </subcellularLocation>
</comment>
<feature type="transmembrane region" description="Helical" evidence="7">
    <location>
        <begin position="203"/>
        <end position="225"/>
    </location>
</feature>
<feature type="transmembrane region" description="Helical" evidence="7">
    <location>
        <begin position="163"/>
        <end position="183"/>
    </location>
</feature>
<feature type="transmembrane region" description="Helical" evidence="7">
    <location>
        <begin position="490"/>
        <end position="513"/>
    </location>
</feature>
<evidence type="ECO:0000256" key="6">
    <source>
        <dbReference type="SAM" id="Coils"/>
    </source>
</evidence>
<feature type="transmembrane region" description="Helical" evidence="7">
    <location>
        <begin position="17"/>
        <end position="37"/>
    </location>
</feature>
<feature type="transmembrane region" description="Helical" evidence="7">
    <location>
        <begin position="57"/>
        <end position="79"/>
    </location>
</feature>
<feature type="transmembrane region" description="Helical" evidence="7">
    <location>
        <begin position="232"/>
        <end position="255"/>
    </location>
</feature>
<sequence length="607" mass="66684">MFSKLALRNVRRSFRDYGVYLLTLTFGVCLFYTFNSIEGQGAITFLAQSKNPIVDAIFTIIDIFSVFVAVVLACLILYANRFLLRRRKRELGTYLLLGLSQGQVSWLLFLETGLIGVVSLAAGLALGVAASFGMSALTLSMFEMDVSALLAVDFSPKAAGKTVLYFGIIFLLVMALSGVQVSRSKLIDLLHGERKNEILKPRPLGVAVFQFLLGVGCLAAAYAILLFFGMALAVAIPFLCFPMLGLGTAGTLLIFRSLSGFVMRFVQGHPGVYFKNLNVFTLRQWISKVHTTYLAQTVVCILLLLAIGITASSLGLNSTLSAMTDGQAPFDITVQNQSGDTELIDFDALLREGGFDPDEKLAWSYDTLFYYNDEAVTGVDESSALRVSDYDALMARQGKPAYNGPLPSEYIVFGSQLSTGNLGLSCVIIPDEMAEQLQPRRQVWSADYAGDSKEETENQLLQLIRPLNDRLAVRAETRLSIYADMVGNKLLALFLGLYLGFTFLLAAAAVLALQQLSQGADNTGRYAILRRLAELLDRLDELNRELGATILMVTHDAFTASCCRRVVFLRDGRIFLELHREDGSRRAFFQKIIQVVTQMGGGMADVL</sequence>
<evidence type="ECO:0000256" key="2">
    <source>
        <dbReference type="ARBA" id="ARBA00022475"/>
    </source>
</evidence>
<dbReference type="PANTHER" id="PTHR46795">
    <property type="entry name" value="ABC TRANSPORTER PERMEASE-RELATED-RELATED"/>
    <property type="match status" value="1"/>
</dbReference>
<keyword evidence="6" id="KW-0175">Coiled coil</keyword>
<accession>A0A0H5QJ87</accession>
<organism evidence="9">
    <name type="scientific">uncultured prokaryote</name>
    <dbReference type="NCBI Taxonomy" id="198431"/>
    <lineage>
        <taxon>unclassified sequences</taxon>
        <taxon>environmental samples</taxon>
    </lineage>
</organism>
<evidence type="ECO:0000256" key="4">
    <source>
        <dbReference type="ARBA" id="ARBA00022989"/>
    </source>
</evidence>
<feature type="transmembrane region" description="Helical" evidence="7">
    <location>
        <begin position="91"/>
        <end position="109"/>
    </location>
</feature>
<dbReference type="Gene3D" id="3.40.50.300">
    <property type="entry name" value="P-loop containing nucleotide triphosphate hydrolases"/>
    <property type="match status" value="1"/>
</dbReference>
<feature type="coiled-coil region" evidence="6">
    <location>
        <begin position="525"/>
        <end position="552"/>
    </location>
</feature>
<evidence type="ECO:0000256" key="1">
    <source>
        <dbReference type="ARBA" id="ARBA00004651"/>
    </source>
</evidence>
<evidence type="ECO:0000256" key="3">
    <source>
        <dbReference type="ARBA" id="ARBA00022692"/>
    </source>
</evidence>
<evidence type="ECO:0000313" key="9">
    <source>
        <dbReference type="EMBL" id="CRY95872.1"/>
    </source>
</evidence>
<evidence type="ECO:0000256" key="7">
    <source>
        <dbReference type="SAM" id="Phobius"/>
    </source>
</evidence>
<proteinExistence type="predicted"/>
<dbReference type="PIRSF" id="PIRSF018968">
    <property type="entry name" value="ABC_permease_BceB"/>
    <property type="match status" value="1"/>
</dbReference>
<keyword evidence="2" id="KW-1003">Cell membrane</keyword>
<dbReference type="Pfam" id="PF02687">
    <property type="entry name" value="FtsX"/>
    <property type="match status" value="1"/>
</dbReference>
<dbReference type="GO" id="GO:0055085">
    <property type="term" value="P:transmembrane transport"/>
    <property type="evidence" value="ECO:0007669"/>
    <property type="project" value="InterPro"/>
</dbReference>
<feature type="transmembrane region" description="Helical" evidence="7">
    <location>
        <begin position="293"/>
        <end position="316"/>
    </location>
</feature>
<evidence type="ECO:0000256" key="5">
    <source>
        <dbReference type="ARBA" id="ARBA00023136"/>
    </source>
</evidence>
<protein>
    <recommendedName>
        <fullName evidence="8">ABC3 transporter permease C-terminal domain-containing protein</fullName>
    </recommendedName>
</protein>
<evidence type="ECO:0000259" key="8">
    <source>
        <dbReference type="Pfam" id="PF02687"/>
    </source>
</evidence>